<dbReference type="EMBL" id="QJKJ01015208">
    <property type="protein sequence ID" value="RDX62894.1"/>
    <property type="molecule type" value="Genomic_DNA"/>
</dbReference>
<dbReference type="AlphaFoldDB" id="A0A371EA63"/>
<comment type="caution">
    <text evidence="1">The sequence shown here is derived from an EMBL/GenBank/DDBJ whole genome shotgun (WGS) entry which is preliminary data.</text>
</comment>
<keyword evidence="2" id="KW-1185">Reference proteome</keyword>
<reference evidence="1" key="1">
    <citation type="submission" date="2018-05" db="EMBL/GenBank/DDBJ databases">
        <title>Draft genome of Mucuna pruriens seed.</title>
        <authorList>
            <person name="Nnadi N.E."/>
            <person name="Vos R."/>
            <person name="Hasami M.H."/>
            <person name="Devisetty U.K."/>
            <person name="Aguiy J.C."/>
        </authorList>
    </citation>
    <scope>NUCLEOTIDE SEQUENCE [LARGE SCALE GENOMIC DNA]</scope>
    <source>
        <strain evidence="1">JCA_2017</strain>
    </source>
</reference>
<proteinExistence type="predicted"/>
<sequence length="115" mass="13243">MTESEYNQHHKIHCCMEAVPDHNQAGHPEEHHMIEDRTLVALHHQNQMVVLSERLILVEHTQKTGPNWWNIHQVAGEDSLHMVVETCYTGVMDQSMLQVAHSHNLVVALEQEEPS</sequence>
<evidence type="ECO:0000313" key="2">
    <source>
        <dbReference type="Proteomes" id="UP000257109"/>
    </source>
</evidence>
<name>A0A371EA63_MUCPR</name>
<evidence type="ECO:0000313" key="1">
    <source>
        <dbReference type="EMBL" id="RDX62894.1"/>
    </source>
</evidence>
<protein>
    <submittedName>
        <fullName evidence="1">Uncharacterized protein</fullName>
    </submittedName>
</protein>
<gene>
    <name evidence="1" type="ORF">CR513_58738</name>
</gene>
<dbReference type="Proteomes" id="UP000257109">
    <property type="component" value="Unassembled WGS sequence"/>
</dbReference>
<accession>A0A371EA63</accession>
<organism evidence="1 2">
    <name type="scientific">Mucuna pruriens</name>
    <name type="common">Velvet bean</name>
    <name type="synonym">Dolichos pruriens</name>
    <dbReference type="NCBI Taxonomy" id="157652"/>
    <lineage>
        <taxon>Eukaryota</taxon>
        <taxon>Viridiplantae</taxon>
        <taxon>Streptophyta</taxon>
        <taxon>Embryophyta</taxon>
        <taxon>Tracheophyta</taxon>
        <taxon>Spermatophyta</taxon>
        <taxon>Magnoliopsida</taxon>
        <taxon>eudicotyledons</taxon>
        <taxon>Gunneridae</taxon>
        <taxon>Pentapetalae</taxon>
        <taxon>rosids</taxon>
        <taxon>fabids</taxon>
        <taxon>Fabales</taxon>
        <taxon>Fabaceae</taxon>
        <taxon>Papilionoideae</taxon>
        <taxon>50 kb inversion clade</taxon>
        <taxon>NPAAA clade</taxon>
        <taxon>indigoferoid/millettioid clade</taxon>
        <taxon>Phaseoleae</taxon>
        <taxon>Mucuna</taxon>
    </lineage>
</organism>